<comment type="caution">
    <text evidence="2">The sequence shown here is derived from an EMBL/GenBank/DDBJ whole genome shotgun (WGS) entry which is preliminary data.</text>
</comment>
<evidence type="ECO:0000256" key="1">
    <source>
        <dbReference type="SAM" id="MobiDB-lite"/>
    </source>
</evidence>
<gene>
    <name evidence="2" type="ORF">PAMC26510_27810</name>
</gene>
<evidence type="ECO:0000313" key="3">
    <source>
        <dbReference type="Proteomes" id="UP000194546"/>
    </source>
</evidence>
<reference evidence="2 3" key="1">
    <citation type="submission" date="2017-03" db="EMBL/GenBank/DDBJ databases">
        <title>Genome analysis of strain PAMC 26510.</title>
        <authorList>
            <person name="Oh H.-M."/>
            <person name="Yang J.-A."/>
        </authorList>
    </citation>
    <scope>NUCLEOTIDE SEQUENCE [LARGE SCALE GENOMIC DNA]</scope>
    <source>
        <strain evidence="2 3">PAMC 26510</strain>
    </source>
</reference>
<feature type="region of interest" description="Disordered" evidence="1">
    <location>
        <begin position="29"/>
        <end position="59"/>
    </location>
</feature>
<dbReference type="Proteomes" id="UP000194546">
    <property type="component" value="Unassembled WGS sequence"/>
</dbReference>
<feature type="compositionally biased region" description="Low complexity" evidence="1">
    <location>
        <begin position="45"/>
        <end position="59"/>
    </location>
</feature>
<dbReference type="EMBL" id="NBTY01000160">
    <property type="protein sequence ID" value="OTP69016.1"/>
    <property type="molecule type" value="Genomic_DNA"/>
</dbReference>
<dbReference type="RefSeq" id="WP_062000288.1">
    <property type="nucleotide sequence ID" value="NZ_NBTY01000160.1"/>
</dbReference>
<dbReference type="InterPro" id="IPR049708">
    <property type="entry name" value="PP0621-like"/>
</dbReference>
<feature type="compositionally biased region" description="Gly residues" evidence="1">
    <location>
        <begin position="31"/>
        <end position="44"/>
    </location>
</feature>
<name>A0A242MCJ6_CABSO</name>
<organism evidence="2 3">
    <name type="scientific">Caballeronia sordidicola</name>
    <name type="common">Burkholderia sordidicola</name>
    <dbReference type="NCBI Taxonomy" id="196367"/>
    <lineage>
        <taxon>Bacteria</taxon>
        <taxon>Pseudomonadati</taxon>
        <taxon>Pseudomonadota</taxon>
        <taxon>Betaproteobacteria</taxon>
        <taxon>Burkholderiales</taxon>
        <taxon>Burkholderiaceae</taxon>
        <taxon>Caballeronia</taxon>
    </lineage>
</organism>
<evidence type="ECO:0000313" key="2">
    <source>
        <dbReference type="EMBL" id="OTP69016.1"/>
    </source>
</evidence>
<dbReference type="AlphaFoldDB" id="A0A242MCJ6"/>
<accession>A0A242MCJ6</accession>
<proteinExistence type="predicted"/>
<protein>
    <submittedName>
        <fullName evidence="2">Pyrimidine deaminase</fullName>
    </submittedName>
</protein>
<sequence>MRQIILLIFVFFASQWLFKKLKRAQAAAGGAQAGAGGNGAGNGTGSARASRGPSASSAPQLPDALVRCAECGVHTPSSDAVVAAGHRFCSVGHAQRHAARPTGRDAR</sequence>
<dbReference type="NCBIfam" id="NF041023">
    <property type="entry name" value="PP0621_fam"/>
    <property type="match status" value="1"/>
</dbReference>